<reference evidence="8" key="1">
    <citation type="submission" date="2021-06" db="EMBL/GenBank/DDBJ databases">
        <authorList>
            <person name="Hodson N. C."/>
            <person name="Mongue J. A."/>
            <person name="Jaron S. K."/>
        </authorList>
    </citation>
    <scope>NUCLEOTIDE SEQUENCE</scope>
</reference>
<dbReference type="EMBL" id="CAJVCH010568424">
    <property type="protein sequence ID" value="CAG7833096.1"/>
    <property type="molecule type" value="Genomic_DNA"/>
</dbReference>
<dbReference type="OrthoDB" id="6116485at2759"/>
<dbReference type="GO" id="GO:0004197">
    <property type="term" value="F:cysteine-type endopeptidase activity"/>
    <property type="evidence" value="ECO:0007669"/>
    <property type="project" value="InterPro"/>
</dbReference>
<accession>A0A8J2LKP2</accession>
<evidence type="ECO:0000256" key="3">
    <source>
        <dbReference type="ARBA" id="ARBA00022807"/>
    </source>
</evidence>
<comment type="similarity">
    <text evidence="5">Belongs to the peptidase C14A family.</text>
</comment>
<dbReference type="InterPro" id="IPR033139">
    <property type="entry name" value="Caspase_cys_AS"/>
</dbReference>
<dbReference type="InterPro" id="IPR015917">
    <property type="entry name" value="Pept_C14A"/>
</dbReference>
<organism evidence="8 9">
    <name type="scientific">Allacma fusca</name>
    <dbReference type="NCBI Taxonomy" id="39272"/>
    <lineage>
        <taxon>Eukaryota</taxon>
        <taxon>Metazoa</taxon>
        <taxon>Ecdysozoa</taxon>
        <taxon>Arthropoda</taxon>
        <taxon>Hexapoda</taxon>
        <taxon>Collembola</taxon>
        <taxon>Symphypleona</taxon>
        <taxon>Sminthuridae</taxon>
        <taxon>Allacma</taxon>
    </lineage>
</organism>
<dbReference type="InterPro" id="IPR002138">
    <property type="entry name" value="Pept_C14_p10"/>
</dbReference>
<dbReference type="PROSITE" id="PS50208">
    <property type="entry name" value="CASPASE_P20"/>
    <property type="match status" value="1"/>
</dbReference>
<dbReference type="InterPro" id="IPR052039">
    <property type="entry name" value="Caspase-related_regulators"/>
</dbReference>
<dbReference type="PROSITE" id="PS50207">
    <property type="entry name" value="CASPASE_P10"/>
    <property type="match status" value="1"/>
</dbReference>
<feature type="domain" description="Caspase family p10" evidence="6">
    <location>
        <begin position="176"/>
        <end position="272"/>
    </location>
</feature>
<name>A0A8J2LKP2_9HEXA</name>
<dbReference type="Pfam" id="PF00656">
    <property type="entry name" value="Peptidase_C14"/>
    <property type="match status" value="1"/>
</dbReference>
<evidence type="ECO:0000259" key="6">
    <source>
        <dbReference type="PROSITE" id="PS50207"/>
    </source>
</evidence>
<evidence type="ECO:0000256" key="5">
    <source>
        <dbReference type="RuleBase" id="RU003971"/>
    </source>
</evidence>
<dbReference type="PROSITE" id="PS01121">
    <property type="entry name" value="CASPASE_HIS"/>
    <property type="match status" value="1"/>
</dbReference>
<dbReference type="InterPro" id="IPR001309">
    <property type="entry name" value="Pept_C14_p20"/>
</dbReference>
<feature type="domain" description="Caspase family p20" evidence="7">
    <location>
        <begin position="26"/>
        <end position="149"/>
    </location>
</feature>
<keyword evidence="2" id="KW-0378">Hydrolase</keyword>
<evidence type="ECO:0000259" key="7">
    <source>
        <dbReference type="PROSITE" id="PS50208"/>
    </source>
</evidence>
<evidence type="ECO:0000256" key="4">
    <source>
        <dbReference type="ARBA" id="ARBA00023145"/>
    </source>
</evidence>
<dbReference type="PANTHER" id="PTHR22576">
    <property type="entry name" value="MUCOSA ASSOCIATED LYMPHOID TISSUE LYMPHOMA TRANSLOCATION PROTEIN 1/PARACASPASE"/>
    <property type="match status" value="1"/>
</dbReference>
<keyword evidence="9" id="KW-1185">Reference proteome</keyword>
<dbReference type="InterPro" id="IPR011600">
    <property type="entry name" value="Pept_C14_caspase"/>
</dbReference>
<gene>
    <name evidence="8" type="ORF">AFUS01_LOCUS42742</name>
</gene>
<keyword evidence="3" id="KW-0788">Thiol protease</keyword>
<dbReference type="InterPro" id="IPR016129">
    <property type="entry name" value="Caspase_his_AS"/>
</dbReference>
<evidence type="ECO:0000256" key="2">
    <source>
        <dbReference type="ARBA" id="ARBA00022801"/>
    </source>
</evidence>
<dbReference type="GO" id="GO:0006508">
    <property type="term" value="P:proteolysis"/>
    <property type="evidence" value="ECO:0007669"/>
    <property type="project" value="UniProtKB-KW"/>
</dbReference>
<evidence type="ECO:0000313" key="9">
    <source>
        <dbReference type="Proteomes" id="UP000708208"/>
    </source>
</evidence>
<protein>
    <submittedName>
        <fullName evidence="8">Uncharacterized protein</fullName>
    </submittedName>
</protein>
<evidence type="ECO:0000256" key="1">
    <source>
        <dbReference type="ARBA" id="ARBA00022670"/>
    </source>
</evidence>
<dbReference type="SMART" id="SM00115">
    <property type="entry name" value="CASc"/>
    <property type="match status" value="1"/>
</dbReference>
<dbReference type="AlphaFoldDB" id="A0A8J2LKP2"/>
<keyword evidence="1" id="KW-0645">Protease</keyword>
<sequence>MNPFPDVLPEMPVSKNSPYYNMDHPDRGRAVIFNFDEWVDTSNNRAGSAKDKNDLAKCLEDLDFDVLTKDNLDTHEFWKILREVRDEDHRSRDCLVVAIMSHGEKNHILLRDETLVPLSLILEVFQTDKCPTLAGKPKIFIIQACRGKGCDTGTRLYSKEFVSNPCQMDVTDSGAFCYLNPNSADSFVAFSCPPGQRAFRNRYNGSWFIQAICKIFKEEAYNEDIQALFTNVAREVALNNQSSTFDVETETDKKVQVPVSKSTLIRKVMFRPKRIIPLQPKIDQVIDSFENIIGNNKQLLPPPSTVVEVNNHYCLDNPVPKIKKNCQLM</sequence>
<comment type="caution">
    <text evidence="8">The sequence shown here is derived from an EMBL/GenBank/DDBJ whole genome shotgun (WGS) entry which is preliminary data.</text>
</comment>
<keyword evidence="4" id="KW-0865">Zymogen</keyword>
<dbReference type="Proteomes" id="UP000708208">
    <property type="component" value="Unassembled WGS sequence"/>
</dbReference>
<dbReference type="PANTHER" id="PTHR22576:SF41">
    <property type="entry name" value="CASPASE 14, APOPTOSIS-RELATED CYSTEINE PEPTIDASE"/>
    <property type="match status" value="1"/>
</dbReference>
<proteinExistence type="inferred from homology"/>
<dbReference type="PROSITE" id="PS01122">
    <property type="entry name" value="CASPASE_CYS"/>
    <property type="match status" value="1"/>
</dbReference>
<evidence type="ECO:0000313" key="8">
    <source>
        <dbReference type="EMBL" id="CAG7833096.1"/>
    </source>
</evidence>